<dbReference type="Pfam" id="PF00027">
    <property type="entry name" value="cNMP_binding"/>
    <property type="match status" value="1"/>
</dbReference>
<dbReference type="Pfam" id="PF00571">
    <property type="entry name" value="CBS"/>
    <property type="match status" value="1"/>
</dbReference>
<dbReference type="InterPro" id="IPR014710">
    <property type="entry name" value="RmlC-like_jellyroll"/>
</dbReference>
<dbReference type="InterPro" id="IPR000644">
    <property type="entry name" value="CBS_dom"/>
</dbReference>
<dbReference type="InterPro" id="IPR046342">
    <property type="entry name" value="CBS_dom_sf"/>
</dbReference>
<evidence type="ECO:0000313" key="6">
    <source>
        <dbReference type="Proteomes" id="UP000270261"/>
    </source>
</evidence>
<dbReference type="Proteomes" id="UP000270261">
    <property type="component" value="Unassembled WGS sequence"/>
</dbReference>
<organism evidence="5 6">
    <name type="scientific">Lautropia dentalis</name>
    <dbReference type="NCBI Taxonomy" id="2490857"/>
    <lineage>
        <taxon>Bacteria</taxon>
        <taxon>Pseudomonadati</taxon>
        <taxon>Pseudomonadota</taxon>
        <taxon>Betaproteobacteria</taxon>
        <taxon>Burkholderiales</taxon>
        <taxon>Burkholderiaceae</taxon>
        <taxon>Lautropia</taxon>
    </lineage>
</organism>
<gene>
    <name evidence="5" type="ORF">EHV23_02075</name>
</gene>
<dbReference type="InterPro" id="IPR005105">
    <property type="entry name" value="GlnD_Uridyltrans_N"/>
</dbReference>
<name>A0A3R8LP15_9BURK</name>
<dbReference type="CDD" id="cd05401">
    <property type="entry name" value="NT_GlnE_GlnD_like"/>
    <property type="match status" value="1"/>
</dbReference>
<dbReference type="InterPro" id="IPR051257">
    <property type="entry name" value="Diverse_CBS-Domain"/>
</dbReference>
<dbReference type="InterPro" id="IPR018821">
    <property type="entry name" value="DUF294_put_nucleoTrafse_sb-bd"/>
</dbReference>
<dbReference type="Pfam" id="PF03445">
    <property type="entry name" value="DUF294"/>
    <property type="match status" value="1"/>
</dbReference>
<dbReference type="InterPro" id="IPR000595">
    <property type="entry name" value="cNMP-bd_dom"/>
</dbReference>
<reference evidence="5 6" key="1">
    <citation type="submission" date="2018-11" db="EMBL/GenBank/DDBJ databases">
        <title>Genome sequencing of Lautropia sp. KCOM 2505 (= ChDC F240).</title>
        <authorList>
            <person name="Kook J.-K."/>
            <person name="Park S.-N."/>
            <person name="Lim Y.K."/>
        </authorList>
    </citation>
    <scope>NUCLEOTIDE SEQUENCE [LARGE SCALE GENOMIC DNA]</scope>
    <source>
        <strain evidence="5 6">KCOM 2505</strain>
    </source>
</reference>
<sequence length="606" mass="66767">MPNAFNFSVSPFDCLDPAEQRLVRDQVDIACFRPGEVLLETGARPAHLFVVIKGYVQQFEGEEMLATYGPNDSFDGRALVAGYSGCRYVAVDEVLVYELSHEAVNRLIASNDTFSALLFSALGKKLRAAAGRHAGQELQSLHMARVADAWVRPARMVPATMPVLEVVRSFRQERTRNVLVQASGDTARLGIFTTSDLQRAVLDGRPLDALPVGELASWSLIAVHPSQQVGEALTLMLRHGVHRVVVQQADGQVAGVLEALDVFSFLSNHSLLIDMQLRDAASLDDLAQAAGQITAMIGRQFRAGVRVGLLAQLVQQLNGRLFERAWQLLAPEALVRNSCLLVMGSEGRGEQLLRTDQDNALLLRDGYEPPQDLADICERFSAALARFGYPPCSGGVMLNQPSWRGTETAWQQRIRHWLVQPGAEQLMDLAIFMDAHAVAGDASLLEALRMQIWRWLADDDAMMSRFAAAVDAFGDTTRWWQRMLGGGEAHLNVKKAGLFPLVHGVRSLALASRIEATGTEARIQALQEQGVLSVETAQELVEALHFFMALRLQAGMDEQARGLPVSGKADLARLTPLQRDLLKDALAEVRRFRTQLRLRFRLGAVQ</sequence>
<dbReference type="AlphaFoldDB" id="A0A3R8LP15"/>
<keyword evidence="6" id="KW-1185">Reference proteome</keyword>
<protein>
    <submittedName>
        <fullName evidence="5">CBS domain-containing protein</fullName>
    </submittedName>
</protein>
<dbReference type="PANTHER" id="PTHR43080">
    <property type="entry name" value="CBS DOMAIN-CONTAINING PROTEIN CBSX3, MITOCHONDRIAL"/>
    <property type="match status" value="1"/>
</dbReference>
<keyword evidence="1 2" id="KW-0129">CBS domain</keyword>
<dbReference type="SUPFAM" id="SSF54631">
    <property type="entry name" value="CBS-domain pair"/>
    <property type="match status" value="1"/>
</dbReference>
<evidence type="ECO:0000259" key="3">
    <source>
        <dbReference type="PROSITE" id="PS50042"/>
    </source>
</evidence>
<evidence type="ECO:0000256" key="2">
    <source>
        <dbReference type="PROSITE-ProRule" id="PRU00703"/>
    </source>
</evidence>
<feature type="domain" description="Cyclic nucleotide-binding" evidence="3">
    <location>
        <begin position="11"/>
        <end position="125"/>
    </location>
</feature>
<comment type="caution">
    <text evidence="5">The sequence shown here is derived from an EMBL/GenBank/DDBJ whole genome shotgun (WGS) entry which is preliminary data.</text>
</comment>
<evidence type="ECO:0000256" key="1">
    <source>
        <dbReference type="ARBA" id="ARBA00023122"/>
    </source>
</evidence>
<feature type="domain" description="CBS" evidence="4">
    <location>
        <begin position="215"/>
        <end position="275"/>
    </location>
</feature>
<dbReference type="Gene3D" id="3.10.580.10">
    <property type="entry name" value="CBS-domain"/>
    <property type="match status" value="1"/>
</dbReference>
<dbReference type="RefSeq" id="WP_125094498.1">
    <property type="nucleotide sequence ID" value="NZ_RRUE01000001.1"/>
</dbReference>
<proteinExistence type="predicted"/>
<evidence type="ECO:0000259" key="4">
    <source>
        <dbReference type="PROSITE" id="PS51371"/>
    </source>
</evidence>
<dbReference type="SUPFAM" id="SSF51206">
    <property type="entry name" value="cAMP-binding domain-like"/>
    <property type="match status" value="1"/>
</dbReference>
<dbReference type="PROSITE" id="PS51371">
    <property type="entry name" value="CBS"/>
    <property type="match status" value="1"/>
</dbReference>
<dbReference type="PANTHER" id="PTHR43080:SF29">
    <property type="entry name" value="OS02G0818000 PROTEIN"/>
    <property type="match status" value="1"/>
</dbReference>
<dbReference type="Pfam" id="PF10335">
    <property type="entry name" value="DUF294_C"/>
    <property type="match status" value="1"/>
</dbReference>
<dbReference type="InterPro" id="IPR018490">
    <property type="entry name" value="cNMP-bd_dom_sf"/>
</dbReference>
<dbReference type="CDD" id="cd00038">
    <property type="entry name" value="CAP_ED"/>
    <property type="match status" value="1"/>
</dbReference>
<evidence type="ECO:0000313" key="5">
    <source>
        <dbReference type="EMBL" id="RRN45067.1"/>
    </source>
</evidence>
<dbReference type="Gene3D" id="2.60.120.10">
    <property type="entry name" value="Jelly Rolls"/>
    <property type="match status" value="1"/>
</dbReference>
<dbReference type="SMART" id="SM00116">
    <property type="entry name" value="CBS"/>
    <property type="match status" value="2"/>
</dbReference>
<accession>A0A3R8LP15</accession>
<dbReference type="OrthoDB" id="9808528at2"/>
<dbReference type="GO" id="GO:0008773">
    <property type="term" value="F:[protein-PII] uridylyltransferase activity"/>
    <property type="evidence" value="ECO:0007669"/>
    <property type="project" value="InterPro"/>
</dbReference>
<dbReference type="EMBL" id="RRUE01000001">
    <property type="protein sequence ID" value="RRN45067.1"/>
    <property type="molecule type" value="Genomic_DNA"/>
</dbReference>
<dbReference type="PROSITE" id="PS50042">
    <property type="entry name" value="CNMP_BINDING_3"/>
    <property type="match status" value="1"/>
</dbReference>